<dbReference type="InterPro" id="IPR003615">
    <property type="entry name" value="HNH_nuc"/>
</dbReference>
<evidence type="ECO:0000259" key="1">
    <source>
        <dbReference type="SMART" id="SM00507"/>
    </source>
</evidence>
<dbReference type="InterPro" id="IPR002711">
    <property type="entry name" value="HNH"/>
</dbReference>
<dbReference type="SMART" id="SM00507">
    <property type="entry name" value="HNHc"/>
    <property type="match status" value="1"/>
</dbReference>
<keyword evidence="2" id="KW-0540">Nuclease</keyword>
<dbReference type="GO" id="GO:0008270">
    <property type="term" value="F:zinc ion binding"/>
    <property type="evidence" value="ECO:0007669"/>
    <property type="project" value="InterPro"/>
</dbReference>
<proteinExistence type="predicted"/>
<dbReference type="GO" id="GO:0003676">
    <property type="term" value="F:nucleic acid binding"/>
    <property type="evidence" value="ECO:0007669"/>
    <property type="project" value="InterPro"/>
</dbReference>
<protein>
    <submittedName>
        <fullName evidence="2">HNH endonuclease</fullName>
    </submittedName>
</protein>
<name>A0A552J707_9CHRO</name>
<dbReference type="PANTHER" id="PTHR33877:SF1">
    <property type="entry name" value="TYPE IV METHYL-DIRECTED RESTRICTION ENZYME ECOKMCRA"/>
    <property type="match status" value="1"/>
</dbReference>
<gene>
    <name evidence="2" type="ORF">EWV54_04660</name>
</gene>
<dbReference type="Gene3D" id="1.10.30.50">
    <property type="match status" value="1"/>
</dbReference>
<dbReference type="Pfam" id="PF01844">
    <property type="entry name" value="HNH"/>
    <property type="match status" value="1"/>
</dbReference>
<dbReference type="Proteomes" id="UP000319191">
    <property type="component" value="Unassembled WGS sequence"/>
</dbReference>
<reference evidence="2 3" key="1">
    <citation type="submission" date="2019-01" db="EMBL/GenBank/DDBJ databases">
        <title>Coherence of Microcystis species and biogeography revealed through population genomics.</title>
        <authorList>
            <person name="Perez-Carrascal O.M."/>
            <person name="Terrat Y."/>
            <person name="Giani A."/>
            <person name="Fortin N."/>
            <person name="Tromas N."/>
            <person name="Shapiro B.J."/>
        </authorList>
    </citation>
    <scope>NUCLEOTIDE SEQUENCE [LARGE SCALE GENOMIC DNA]</scope>
    <source>
        <strain evidence="2">Mn_MB_F_20050700_S1D</strain>
    </source>
</reference>
<dbReference type="InterPro" id="IPR052892">
    <property type="entry name" value="NA-targeting_endonuclease"/>
</dbReference>
<dbReference type="GO" id="GO:0004519">
    <property type="term" value="F:endonuclease activity"/>
    <property type="evidence" value="ECO:0007669"/>
    <property type="project" value="UniProtKB-KW"/>
</dbReference>
<keyword evidence="2" id="KW-0255">Endonuclease</keyword>
<sequence>MSKTYIPVELRRQVYERAKGCCEYCLIPDVATFAPHEIDHIIAEKHGGRTEAENLALSCTLCNKYKGSDLASVDLETGEIIPLYHPRLNQWNEHFRLSGAEFTPLTAIGRVTVRLLQLNRKDRVEERQLLLEAGIIERSPFG</sequence>
<organism evidence="2 3">
    <name type="scientific">Microcystis novacekii Mn_MB_F_20050700_S1D</name>
    <dbReference type="NCBI Taxonomy" id="2486266"/>
    <lineage>
        <taxon>Bacteria</taxon>
        <taxon>Bacillati</taxon>
        <taxon>Cyanobacteriota</taxon>
        <taxon>Cyanophyceae</taxon>
        <taxon>Oscillatoriophycideae</taxon>
        <taxon>Chroococcales</taxon>
        <taxon>Microcystaceae</taxon>
        <taxon>Microcystis</taxon>
    </lineage>
</organism>
<dbReference type="AlphaFoldDB" id="A0A552J707"/>
<keyword evidence="2" id="KW-0378">Hydrolase</keyword>
<dbReference type="PANTHER" id="PTHR33877">
    <property type="entry name" value="SLL1193 PROTEIN"/>
    <property type="match status" value="1"/>
</dbReference>
<dbReference type="CDD" id="cd00085">
    <property type="entry name" value="HNHc"/>
    <property type="match status" value="1"/>
</dbReference>
<comment type="caution">
    <text evidence="2">The sequence shown here is derived from an EMBL/GenBank/DDBJ whole genome shotgun (WGS) entry which is preliminary data.</text>
</comment>
<dbReference type="EMBL" id="SFAV01000058">
    <property type="protein sequence ID" value="TRU91401.1"/>
    <property type="molecule type" value="Genomic_DNA"/>
</dbReference>
<accession>A0A552J707</accession>
<evidence type="ECO:0000313" key="3">
    <source>
        <dbReference type="Proteomes" id="UP000319191"/>
    </source>
</evidence>
<feature type="domain" description="HNH nuclease" evidence="1">
    <location>
        <begin position="9"/>
        <end position="64"/>
    </location>
</feature>
<evidence type="ECO:0000313" key="2">
    <source>
        <dbReference type="EMBL" id="TRU91401.1"/>
    </source>
</evidence>